<organism evidence="1 2">
    <name type="scientific">Ciceribacter ferrooxidans</name>
    <dbReference type="NCBI Taxonomy" id="2509717"/>
    <lineage>
        <taxon>Bacteria</taxon>
        <taxon>Pseudomonadati</taxon>
        <taxon>Pseudomonadota</taxon>
        <taxon>Alphaproteobacteria</taxon>
        <taxon>Hyphomicrobiales</taxon>
        <taxon>Rhizobiaceae</taxon>
        <taxon>Ciceribacter</taxon>
    </lineage>
</organism>
<protein>
    <submittedName>
        <fullName evidence="1">Thermonuclease family protein</fullName>
    </submittedName>
</protein>
<dbReference type="RefSeq" id="WP_129333482.1">
    <property type="nucleotide sequence ID" value="NZ_SDVB01000253.1"/>
</dbReference>
<reference evidence="1 2" key="1">
    <citation type="submission" date="2019-01" db="EMBL/GenBank/DDBJ databases">
        <authorList>
            <person name="Deng T."/>
        </authorList>
    </citation>
    <scope>NUCLEOTIDE SEQUENCE [LARGE SCALE GENOMIC DNA]</scope>
    <source>
        <strain evidence="1 2">F8825</strain>
    </source>
</reference>
<sequence length="224" mass="23885">MRRAAVIASGIVILAWGSALVIAGAHLRPVPPAAKAEITIAPPEKTPPAFESRRVRAINPGAFASPIEGPGETLERIAPRPPLGAKDEKEVEVILLQRPWTGAAGMLAARGRRVRLAGVTPTEVGRRCPSRSGPPWPCGVVARTQQRLLIRNRTVACDHNAVNRQDTLVTVCRVGGTDIGTWLVSNGWAEAANGSVLSELTSIARREQRGIFGDDPRESLNGQP</sequence>
<keyword evidence="2" id="KW-1185">Reference proteome</keyword>
<dbReference type="SUPFAM" id="SSF50199">
    <property type="entry name" value="Staphylococcal nuclease"/>
    <property type="match status" value="1"/>
</dbReference>
<proteinExistence type="predicted"/>
<dbReference type="EMBL" id="SDVB01000253">
    <property type="protein sequence ID" value="RYC10090.1"/>
    <property type="molecule type" value="Genomic_DNA"/>
</dbReference>
<comment type="caution">
    <text evidence="1">The sequence shown here is derived from an EMBL/GenBank/DDBJ whole genome shotgun (WGS) entry which is preliminary data.</text>
</comment>
<dbReference type="AlphaFoldDB" id="A0A4Q2SZR0"/>
<dbReference type="OrthoDB" id="9810674at2"/>
<dbReference type="Gene3D" id="2.40.50.90">
    <property type="match status" value="1"/>
</dbReference>
<evidence type="ECO:0000313" key="2">
    <source>
        <dbReference type="Proteomes" id="UP000291088"/>
    </source>
</evidence>
<name>A0A4Q2SZR0_9HYPH</name>
<dbReference type="InterPro" id="IPR035437">
    <property type="entry name" value="SNase_OB-fold_sf"/>
</dbReference>
<evidence type="ECO:0000313" key="1">
    <source>
        <dbReference type="EMBL" id="RYC10090.1"/>
    </source>
</evidence>
<accession>A0A4Q2SZR0</accession>
<dbReference type="Proteomes" id="UP000291088">
    <property type="component" value="Unassembled WGS sequence"/>
</dbReference>
<gene>
    <name evidence="1" type="ORF">EUU22_18635</name>
</gene>